<protein>
    <submittedName>
        <fullName evidence="1">Uncharacterized protein</fullName>
    </submittedName>
</protein>
<accession>A0AAD0P7V9</accession>
<proteinExistence type="predicted"/>
<evidence type="ECO:0000313" key="2">
    <source>
        <dbReference type="Proteomes" id="UP000249682"/>
    </source>
</evidence>
<name>A0AAD0P7V9_MYCLR</name>
<evidence type="ECO:0000313" key="1">
    <source>
        <dbReference type="EMBL" id="AWV47781.1"/>
    </source>
</evidence>
<reference evidence="1 2" key="1">
    <citation type="submission" date="2018-05" db="EMBL/GenBank/DDBJ databases">
        <title>Evolution of small genomes with special reference to Mycobacterium leprae.</title>
        <authorList>
            <person name="Mohanty P.S."/>
            <person name="Bansal A.K."/>
            <person name="Gupta U.D."/>
            <person name="Naaz F."/>
            <person name="Dwivedi V.D."/>
            <person name="Singh H."/>
            <person name="Gupta G."/>
            <person name="Sharma S."/>
            <person name="Arora M."/>
        </authorList>
    </citation>
    <scope>NUCLEOTIDE SEQUENCE [LARGE SCALE GENOMIC DNA]</scope>
    <source>
        <strain evidence="1 2">MRHRU-235-G</strain>
    </source>
</reference>
<dbReference type="AlphaFoldDB" id="A0AAD0P7V9"/>
<organism evidence="1 2">
    <name type="scientific">Mycobacterium leprae</name>
    <dbReference type="NCBI Taxonomy" id="1769"/>
    <lineage>
        <taxon>Bacteria</taxon>
        <taxon>Bacillati</taxon>
        <taxon>Actinomycetota</taxon>
        <taxon>Actinomycetes</taxon>
        <taxon>Mycobacteriales</taxon>
        <taxon>Mycobacteriaceae</taxon>
        <taxon>Mycobacterium</taxon>
    </lineage>
</organism>
<dbReference type="Proteomes" id="UP000249682">
    <property type="component" value="Chromosome"/>
</dbReference>
<dbReference type="EMBL" id="CP029543">
    <property type="protein sequence ID" value="AWV47781.1"/>
    <property type="molecule type" value="Genomic_DNA"/>
</dbReference>
<sequence>MFGTKIVVLLVLIDFNTLQWVVLSAQPGSWWHMGGIIATWILPSRLARCAVAVVASAGVSASPMIGGLPDTSARFGTADQCLLVDRVRERAVQLFGGGLVGNEIDQWMPHCGQPTAHALATLQQRQPFRSGQRVDVQRSRPVQRIKRSCDRFPVNNRTDLIVAKLMERTDRKYP</sequence>
<gene>
    <name evidence="1" type="ORF">DIJ64_05980</name>
</gene>